<accession>A0A2G4F2N1</accession>
<keyword evidence="1" id="KW-0597">Phosphoprotein</keyword>
<dbReference type="RefSeq" id="WP_096832146.1">
    <property type="nucleotide sequence ID" value="NZ_NXIB02000034.1"/>
</dbReference>
<proteinExistence type="predicted"/>
<dbReference type="AlphaFoldDB" id="A0A2G4F2N1"/>
<dbReference type="GO" id="GO:0000160">
    <property type="term" value="P:phosphorelay signal transduction system"/>
    <property type="evidence" value="ECO:0007669"/>
    <property type="project" value="InterPro"/>
</dbReference>
<evidence type="ECO:0000259" key="2">
    <source>
        <dbReference type="PROSITE" id="PS50110"/>
    </source>
</evidence>
<dbReference type="Pfam" id="PF00072">
    <property type="entry name" value="Response_reg"/>
    <property type="match status" value="1"/>
</dbReference>
<gene>
    <name evidence="3" type="ORF">CP500_007865</name>
</gene>
<protein>
    <submittedName>
        <fullName evidence="3">Response regulator</fullName>
    </submittedName>
</protein>
<dbReference type="PROSITE" id="PS50110">
    <property type="entry name" value="RESPONSE_REGULATORY"/>
    <property type="match status" value="1"/>
</dbReference>
<dbReference type="InterPro" id="IPR011006">
    <property type="entry name" value="CheY-like_superfamily"/>
</dbReference>
<keyword evidence="4" id="KW-1185">Reference proteome</keyword>
<name>A0A2G4F2N1_9CYAN</name>
<dbReference type="CDD" id="cd17557">
    <property type="entry name" value="REC_Rcp-like"/>
    <property type="match status" value="1"/>
</dbReference>
<dbReference type="PANTHER" id="PTHR44520:SF2">
    <property type="entry name" value="RESPONSE REGULATOR RCP1"/>
    <property type="match status" value="1"/>
</dbReference>
<reference evidence="3" key="1">
    <citation type="submission" date="2017-10" db="EMBL/GenBank/DDBJ databases">
        <title>Draft genome sequence of the planktic cyanobacteria Tychonema bourrellyi isolated from alpine lentic freshwater.</title>
        <authorList>
            <person name="Tett A."/>
            <person name="Armanini F."/>
            <person name="Asnicar F."/>
            <person name="Boscaini A."/>
            <person name="Pasolli E."/>
            <person name="Zolfo M."/>
            <person name="Donati C."/>
            <person name="Salmaso N."/>
            <person name="Segata N."/>
        </authorList>
    </citation>
    <scope>NUCLEOTIDE SEQUENCE</scope>
    <source>
        <strain evidence="3">FEM_GT703</strain>
    </source>
</reference>
<dbReference type="SUPFAM" id="SSF52172">
    <property type="entry name" value="CheY-like"/>
    <property type="match status" value="1"/>
</dbReference>
<dbReference type="Proteomes" id="UP000226442">
    <property type="component" value="Unassembled WGS sequence"/>
</dbReference>
<evidence type="ECO:0000256" key="1">
    <source>
        <dbReference type="PROSITE-ProRule" id="PRU00169"/>
    </source>
</evidence>
<dbReference type="OrthoDB" id="5510574at2"/>
<dbReference type="EMBL" id="NXIB02000034">
    <property type="protein sequence ID" value="PHX55995.1"/>
    <property type="molecule type" value="Genomic_DNA"/>
</dbReference>
<dbReference type="InterPro" id="IPR001789">
    <property type="entry name" value="Sig_transdc_resp-reg_receiver"/>
</dbReference>
<dbReference type="InterPro" id="IPR052893">
    <property type="entry name" value="TCS_response_regulator"/>
</dbReference>
<feature type="modified residue" description="4-aspartylphosphate" evidence="1">
    <location>
        <position position="69"/>
    </location>
</feature>
<feature type="domain" description="Response regulatory" evidence="2">
    <location>
        <begin position="11"/>
        <end position="136"/>
    </location>
</feature>
<dbReference type="SMART" id="SM00448">
    <property type="entry name" value="REC"/>
    <property type="match status" value="1"/>
</dbReference>
<comment type="caution">
    <text evidence="3">The sequence shown here is derived from an EMBL/GenBank/DDBJ whole genome shotgun (WGS) entry which is preliminary data.</text>
</comment>
<evidence type="ECO:0000313" key="4">
    <source>
        <dbReference type="Proteomes" id="UP000226442"/>
    </source>
</evidence>
<organism evidence="3 4">
    <name type="scientific">Tychonema bourrellyi FEM_GT703</name>
    <dbReference type="NCBI Taxonomy" id="2040638"/>
    <lineage>
        <taxon>Bacteria</taxon>
        <taxon>Bacillati</taxon>
        <taxon>Cyanobacteriota</taxon>
        <taxon>Cyanophyceae</taxon>
        <taxon>Oscillatoriophycideae</taxon>
        <taxon>Oscillatoriales</taxon>
        <taxon>Microcoleaceae</taxon>
        <taxon>Tychonema</taxon>
    </lineage>
</organism>
<sequence length="148" mass="16588">MSAQSQVKPIEILLIEDSPSDADLAMEALSHGKILTNLHFVEDGVEAIKFLRKKAPYITVPRPDLILLDLNLPKKSGVEVLKEIKTDPNLKLIPVLILTTSAAQEDIIKSYSLHANCYITKPVDFLQFTNVVRLVEEFWLTVVKLPVI</sequence>
<dbReference type="PANTHER" id="PTHR44520">
    <property type="entry name" value="RESPONSE REGULATOR RCP1-RELATED"/>
    <property type="match status" value="1"/>
</dbReference>
<evidence type="ECO:0000313" key="3">
    <source>
        <dbReference type="EMBL" id="PHX55995.1"/>
    </source>
</evidence>
<dbReference type="Gene3D" id="3.40.50.2300">
    <property type="match status" value="1"/>
</dbReference>